<evidence type="ECO:0000313" key="11">
    <source>
        <dbReference type="Proteomes" id="UP000004508"/>
    </source>
</evidence>
<dbReference type="Pfam" id="PF07669">
    <property type="entry name" value="Eco57I"/>
    <property type="match status" value="1"/>
</dbReference>
<dbReference type="PANTHER" id="PTHR33841:SF1">
    <property type="entry name" value="DNA METHYLTRANSFERASE A"/>
    <property type="match status" value="1"/>
</dbReference>
<evidence type="ECO:0000256" key="1">
    <source>
        <dbReference type="ARBA" id="ARBA00011900"/>
    </source>
</evidence>
<protein>
    <recommendedName>
        <fullName evidence="1">site-specific DNA-methyltransferase (adenine-specific)</fullName>
        <ecNumber evidence="1">2.1.1.72</ecNumber>
    </recommendedName>
</protein>
<keyword evidence="6" id="KW-0238">DNA-binding</keyword>
<dbReference type="REBASE" id="62781">
    <property type="entry name" value="Kra44963ORF86P"/>
</dbReference>
<evidence type="ECO:0000256" key="7">
    <source>
        <dbReference type="ARBA" id="ARBA00047942"/>
    </source>
</evidence>
<proteinExistence type="predicted"/>
<dbReference type="PROSITE" id="PS00092">
    <property type="entry name" value="N6_MTASE"/>
    <property type="match status" value="1"/>
</dbReference>
<dbReference type="InParanoid" id="D6U8P8"/>
<reference evidence="10 11" key="1">
    <citation type="journal article" date="2011" name="Stand. Genomic Sci.">
        <title>Non-contiguous finished genome sequence and contextual data of the filamentous soil bacterium Ktedonobacter racemifer type strain (SOSP1-21).</title>
        <authorList>
            <person name="Chang Y.J."/>
            <person name="Land M."/>
            <person name="Hauser L."/>
            <person name="Chertkov O."/>
            <person name="Del Rio T.G."/>
            <person name="Nolan M."/>
            <person name="Copeland A."/>
            <person name="Tice H."/>
            <person name="Cheng J.F."/>
            <person name="Lucas S."/>
            <person name="Han C."/>
            <person name="Goodwin L."/>
            <person name="Pitluck S."/>
            <person name="Ivanova N."/>
            <person name="Ovchinikova G."/>
            <person name="Pati A."/>
            <person name="Chen A."/>
            <person name="Palaniappan K."/>
            <person name="Mavromatis K."/>
            <person name="Liolios K."/>
            <person name="Brettin T."/>
            <person name="Fiebig A."/>
            <person name="Rohde M."/>
            <person name="Abt B."/>
            <person name="Goker M."/>
            <person name="Detter J.C."/>
            <person name="Woyke T."/>
            <person name="Bristow J."/>
            <person name="Eisen J.A."/>
            <person name="Markowitz V."/>
            <person name="Hugenholtz P."/>
            <person name="Kyrpides N.C."/>
            <person name="Klenk H.P."/>
            <person name="Lapidus A."/>
        </authorList>
    </citation>
    <scope>NUCLEOTIDE SEQUENCE [LARGE SCALE GENOMIC DNA]</scope>
    <source>
        <strain evidence="11">DSM 44963</strain>
    </source>
</reference>
<evidence type="ECO:0000256" key="4">
    <source>
        <dbReference type="ARBA" id="ARBA00022691"/>
    </source>
</evidence>
<dbReference type="eggNOG" id="COG1002">
    <property type="taxonomic scope" value="Bacteria"/>
</dbReference>
<keyword evidence="3" id="KW-0808">Transferase</keyword>
<evidence type="ECO:0000256" key="3">
    <source>
        <dbReference type="ARBA" id="ARBA00022679"/>
    </source>
</evidence>
<evidence type="ECO:0000256" key="5">
    <source>
        <dbReference type="ARBA" id="ARBA00022747"/>
    </source>
</evidence>
<dbReference type="EC" id="2.1.1.72" evidence="1"/>
<dbReference type="InterPro" id="IPR025931">
    <property type="entry name" value="TaqI_C"/>
</dbReference>
<dbReference type="InterPro" id="IPR029063">
    <property type="entry name" value="SAM-dependent_MTases_sf"/>
</dbReference>
<dbReference type="Pfam" id="PF12950">
    <property type="entry name" value="TaqI_C"/>
    <property type="match status" value="1"/>
</dbReference>
<sequence length="1019" mass="117241">MAAPHSVLELIERFDRNRTAYRSEQYNEARLRIEFLNPFFEALGWDINNRQGYAEAYKDVIYEDAIKIGKATKAPDYCFRIGGTRKFFVEAKKPVINLKDASEPAFQLRRYAWSAKLPLSILTDFEEFAIYDCRIKPDQNDKATTARVMYFPYTEYVNRWEEITSVFSRDAILKGSFDTYAEATKGKRGTAEVDVAFLQEIESWREILAHQIALRNKTLTQRELNFAVQMTIDRIIFLRICEDRGIEEYERLKFLLKGTSVYKRLCDLFLEADARYNSGLFHFQKEKNWDEAPDTLTQNLVIDDKPLKDIVKRLYYPESPYEFSALPADVLGKVYEQFLGKVIRLSPSHKVTVEEKLEVRKAGGVYYTPDFIVTYIVHHTLSKLLEGKKPGARGSASKIKIVDPSCGSGSFLIVAYQYLLDWHRDRYVEDGPEKHRKELFQGPGGQWLLTTQEKKRILLNNIYGVDIDSQAVEVTKLSLLLKVLEGESNQSLTSQLSLFQERALPDLDHNIKCGNSLIDSSFYNEIQQLPLFLDEETQYRINAFDWKSAFPQVFSSDAPGFDAVIGNPPYIRIQSLKEWAPLEVEYYKKVYKAAGKGNYDLYVVFVEHGLSLLNKHGLLGYILPHKFFNSQYGEPLRNLIAEGKYLSDVVHFGDKQIFDQATTYTCLLFLNKTGSNQCHISKVNDLVSWRNNGEVVEGIIPSSSITNEDWNFAIGNSSILFEKLSSMPTKLKDIVSRIGQGIRTSANEVYVLDLVSNDGDLILAHSKQLNCTIPLERQAVLLFLQGREIKPYMLQPSGKVVLFPYKLTNGSMHLVTEDYLTKFYPKVYEYLLLNKRYLSEREKGKFNGVGWYGYGRVQNIDLMLQPKILVPDIADHASFAFDENGSYAFTSGYGITLLNTVVESPKYILGLLNSNVLDFYLKCVSTQMRGGFFRYFTQFIEQLPIRTINFSDPTDKARHDQLVELVEQITTLYKRLADVRMAQDKTMLQQRITIIEKRIDKMVYELYGLTEEEINIMEG</sequence>
<dbReference type="GO" id="GO:0009007">
    <property type="term" value="F:site-specific DNA-methyltransferase (adenine-specific) activity"/>
    <property type="evidence" value="ECO:0007669"/>
    <property type="project" value="UniProtKB-EC"/>
</dbReference>
<dbReference type="EMBL" id="ADVG01000006">
    <property type="protein sequence ID" value="EFH79608.1"/>
    <property type="molecule type" value="Genomic_DNA"/>
</dbReference>
<comment type="caution">
    <text evidence="10">The sequence shown here is derived from an EMBL/GenBank/DDBJ whole genome shotgun (WGS) entry which is preliminary data.</text>
</comment>
<dbReference type="GO" id="GO:0005524">
    <property type="term" value="F:ATP binding"/>
    <property type="evidence" value="ECO:0007669"/>
    <property type="project" value="UniProtKB-KW"/>
</dbReference>
<keyword evidence="4" id="KW-0949">S-adenosyl-L-methionine</keyword>
<dbReference type="SUPFAM" id="SSF53335">
    <property type="entry name" value="S-adenosyl-L-methionine-dependent methyltransferases"/>
    <property type="match status" value="1"/>
</dbReference>
<comment type="catalytic activity">
    <reaction evidence="7">
        <text>a 2'-deoxyadenosine in DNA + S-adenosyl-L-methionine = an N(6)-methyl-2'-deoxyadenosine in DNA + S-adenosyl-L-homocysteine + H(+)</text>
        <dbReference type="Rhea" id="RHEA:15197"/>
        <dbReference type="Rhea" id="RHEA-COMP:12418"/>
        <dbReference type="Rhea" id="RHEA-COMP:12419"/>
        <dbReference type="ChEBI" id="CHEBI:15378"/>
        <dbReference type="ChEBI" id="CHEBI:57856"/>
        <dbReference type="ChEBI" id="CHEBI:59789"/>
        <dbReference type="ChEBI" id="CHEBI:90615"/>
        <dbReference type="ChEBI" id="CHEBI:90616"/>
        <dbReference type="EC" id="2.1.1.72"/>
    </reaction>
</comment>
<dbReference type="OrthoDB" id="9814572at2"/>
<dbReference type="Proteomes" id="UP000004508">
    <property type="component" value="Unassembled WGS sequence"/>
</dbReference>
<dbReference type="GO" id="GO:0032259">
    <property type="term" value="P:methylation"/>
    <property type="evidence" value="ECO:0007669"/>
    <property type="project" value="UniProtKB-KW"/>
</dbReference>
<dbReference type="InterPro" id="IPR050953">
    <property type="entry name" value="N4_N6_ade-DNA_methylase"/>
</dbReference>
<feature type="domain" description="TaqI-like C-terminal specificity" evidence="9">
    <location>
        <begin position="783"/>
        <end position="945"/>
    </location>
</feature>
<feature type="domain" description="Type II methyltransferase M.TaqI-like" evidence="8">
    <location>
        <begin position="460"/>
        <end position="658"/>
    </location>
</feature>
<keyword evidence="2" id="KW-0489">Methyltransferase</keyword>
<accession>D6U8P8</accession>
<name>D6U8P8_KTERA</name>
<dbReference type="GO" id="GO:0003677">
    <property type="term" value="F:DNA binding"/>
    <property type="evidence" value="ECO:0007669"/>
    <property type="project" value="UniProtKB-KW"/>
</dbReference>
<keyword evidence="5" id="KW-0680">Restriction system</keyword>
<dbReference type="AlphaFoldDB" id="D6U8P8"/>
<organism evidence="10 11">
    <name type="scientific">Ktedonobacter racemifer DSM 44963</name>
    <dbReference type="NCBI Taxonomy" id="485913"/>
    <lineage>
        <taxon>Bacteria</taxon>
        <taxon>Bacillati</taxon>
        <taxon>Chloroflexota</taxon>
        <taxon>Ktedonobacteria</taxon>
        <taxon>Ktedonobacterales</taxon>
        <taxon>Ktedonobacteraceae</taxon>
        <taxon>Ktedonobacter</taxon>
    </lineage>
</organism>
<evidence type="ECO:0000256" key="2">
    <source>
        <dbReference type="ARBA" id="ARBA00022603"/>
    </source>
</evidence>
<gene>
    <name evidence="10" type="ORF">Krac_0086</name>
</gene>
<dbReference type="GO" id="GO:0009307">
    <property type="term" value="P:DNA restriction-modification system"/>
    <property type="evidence" value="ECO:0007669"/>
    <property type="project" value="UniProtKB-KW"/>
</dbReference>
<dbReference type="InterPro" id="IPR011639">
    <property type="entry name" value="MethylTrfase_TaqI-like_dom"/>
</dbReference>
<evidence type="ECO:0000259" key="8">
    <source>
        <dbReference type="Pfam" id="PF07669"/>
    </source>
</evidence>
<dbReference type="PANTHER" id="PTHR33841">
    <property type="entry name" value="DNA METHYLTRANSFERASE YEEA-RELATED"/>
    <property type="match status" value="1"/>
</dbReference>
<dbReference type="PRINTS" id="PR00507">
    <property type="entry name" value="N12N6MTFRASE"/>
</dbReference>
<dbReference type="RefSeq" id="WP_007923565.1">
    <property type="nucleotide sequence ID" value="NZ_ADVG01000006.1"/>
</dbReference>
<dbReference type="InterPro" id="IPR002052">
    <property type="entry name" value="DNA_methylase_N6_adenine_CS"/>
</dbReference>
<dbReference type="Gene3D" id="3.40.50.150">
    <property type="entry name" value="Vaccinia Virus protein VP39"/>
    <property type="match status" value="1"/>
</dbReference>
<evidence type="ECO:0000259" key="9">
    <source>
        <dbReference type="Pfam" id="PF12950"/>
    </source>
</evidence>
<dbReference type="STRING" id="485913.Krac_0086"/>
<evidence type="ECO:0000313" key="10">
    <source>
        <dbReference type="EMBL" id="EFH79608.1"/>
    </source>
</evidence>
<dbReference type="GO" id="GO:0009035">
    <property type="term" value="F:type I site-specific deoxyribonuclease activity"/>
    <property type="evidence" value="ECO:0007669"/>
    <property type="project" value="UniProtKB-EC"/>
</dbReference>
<evidence type="ECO:0000256" key="6">
    <source>
        <dbReference type="ARBA" id="ARBA00023125"/>
    </source>
</evidence>
<keyword evidence="11" id="KW-1185">Reference proteome</keyword>
<dbReference type="eggNOG" id="COG0827">
    <property type="taxonomic scope" value="Bacteria"/>
</dbReference>